<dbReference type="OrthoDB" id="3568381at2"/>
<dbReference type="EMBL" id="SDPU01000023">
    <property type="protein sequence ID" value="RYU11436.1"/>
    <property type="molecule type" value="Genomic_DNA"/>
</dbReference>
<dbReference type="Proteomes" id="UP000291189">
    <property type="component" value="Unassembled WGS sequence"/>
</dbReference>
<comment type="caution">
    <text evidence="1">The sequence shown here is derived from an EMBL/GenBank/DDBJ whole genome shotgun (WGS) entry which is preliminary data.</text>
</comment>
<sequence>MAATSTPELLTLHGVRLLGMAQASHIARRFGLDADEVEELLLDAEAFGQVSRASFADLTGWGLTDRGRAEDDRRLAAELDEAGARDVVTDAHATFARLNARFLDATTRWQIRPTPWDRMAANDHDDWSWDERVLDDLTSLGRRLQPVGDALAGALDRFAGYPERFAAALVRVDAGERRYVDEPRIDSCHTVWFELHEDLLGTLGLERGGDH</sequence>
<accession>A0A4V1Z1M6</accession>
<gene>
    <name evidence="1" type="ORF">ETU37_12730</name>
</gene>
<protein>
    <submittedName>
        <fullName evidence="1">Transcriptional regulator</fullName>
    </submittedName>
</protein>
<proteinExistence type="predicted"/>
<keyword evidence="2" id="KW-1185">Reference proteome</keyword>
<evidence type="ECO:0000313" key="2">
    <source>
        <dbReference type="Proteomes" id="UP000291189"/>
    </source>
</evidence>
<evidence type="ECO:0000313" key="1">
    <source>
        <dbReference type="EMBL" id="RYU11436.1"/>
    </source>
</evidence>
<dbReference type="AlphaFoldDB" id="A0A4V1Z1M6"/>
<dbReference type="RefSeq" id="WP_129987711.1">
    <property type="nucleotide sequence ID" value="NZ_SDPU01000023.1"/>
</dbReference>
<organism evidence="1 2">
    <name type="scientific">Nocardioides iriomotensis</name>
    <dbReference type="NCBI Taxonomy" id="715784"/>
    <lineage>
        <taxon>Bacteria</taxon>
        <taxon>Bacillati</taxon>
        <taxon>Actinomycetota</taxon>
        <taxon>Actinomycetes</taxon>
        <taxon>Propionibacteriales</taxon>
        <taxon>Nocardioidaceae</taxon>
        <taxon>Nocardioides</taxon>
    </lineage>
</organism>
<name>A0A4V1Z1M6_9ACTN</name>
<reference evidence="1 2" key="1">
    <citation type="submission" date="2019-01" db="EMBL/GenBank/DDBJ databases">
        <title>Nocardioides guangzhouensis sp. nov., an actinobacterium isolated from soil.</title>
        <authorList>
            <person name="Fu Y."/>
            <person name="Cai Y."/>
            <person name="Lin Z."/>
            <person name="Chen P."/>
        </authorList>
    </citation>
    <scope>NUCLEOTIDE SEQUENCE [LARGE SCALE GENOMIC DNA]</scope>
    <source>
        <strain evidence="1 2">NBRC 105384</strain>
    </source>
</reference>